<organism evidence="17">
    <name type="scientific">Trigonopterus tanimbarensis</name>
    <dbReference type="NCBI Taxonomy" id="2678946"/>
    <lineage>
        <taxon>Eukaryota</taxon>
        <taxon>Metazoa</taxon>
        <taxon>Ecdysozoa</taxon>
        <taxon>Arthropoda</taxon>
        <taxon>Hexapoda</taxon>
        <taxon>Insecta</taxon>
        <taxon>Pterygota</taxon>
        <taxon>Neoptera</taxon>
        <taxon>Endopterygota</taxon>
        <taxon>Coleoptera</taxon>
        <taxon>Polyphaga</taxon>
        <taxon>Cucujiformia</taxon>
        <taxon>Curculionidae</taxon>
        <taxon>Cryptorhynchinae</taxon>
        <taxon>Trigonopterus</taxon>
    </lineage>
</organism>
<comment type="catalytic activity">
    <reaction evidence="15">
        <text>a ubiquinone + NADH + 5 H(+)(in) = a ubiquinol + NAD(+) + 4 H(+)(out)</text>
        <dbReference type="Rhea" id="RHEA:29091"/>
        <dbReference type="Rhea" id="RHEA-COMP:9565"/>
        <dbReference type="Rhea" id="RHEA-COMP:9566"/>
        <dbReference type="ChEBI" id="CHEBI:15378"/>
        <dbReference type="ChEBI" id="CHEBI:16389"/>
        <dbReference type="ChEBI" id="CHEBI:17976"/>
        <dbReference type="ChEBI" id="CHEBI:57540"/>
        <dbReference type="ChEBI" id="CHEBI:57945"/>
        <dbReference type="EC" id="7.1.1.2"/>
    </reaction>
</comment>
<evidence type="ECO:0000313" key="17">
    <source>
        <dbReference type="EMBL" id="QNT26840.1"/>
    </source>
</evidence>
<evidence type="ECO:0000256" key="1">
    <source>
        <dbReference type="ARBA" id="ARBA00004225"/>
    </source>
</evidence>
<evidence type="ECO:0000256" key="8">
    <source>
        <dbReference type="ARBA" id="ARBA00022967"/>
    </source>
</evidence>
<evidence type="ECO:0000256" key="13">
    <source>
        <dbReference type="ARBA" id="ARBA00023136"/>
    </source>
</evidence>
<dbReference type="EC" id="7.1.1.2" evidence="3"/>
<keyword evidence="8" id="KW-1278">Translocase</keyword>
<evidence type="ECO:0000256" key="11">
    <source>
        <dbReference type="ARBA" id="ARBA00023027"/>
    </source>
</evidence>
<dbReference type="AlphaFoldDB" id="A0A7H1KHS4"/>
<keyword evidence="10 16" id="KW-1133">Transmembrane helix</keyword>
<feature type="transmembrane region" description="Helical" evidence="16">
    <location>
        <begin position="50"/>
        <end position="72"/>
    </location>
</feature>
<keyword evidence="12 17" id="KW-0496">Mitochondrion</keyword>
<keyword evidence="6" id="KW-0679">Respiratory chain</keyword>
<feature type="transmembrane region" description="Helical" evidence="16">
    <location>
        <begin position="135"/>
        <end position="156"/>
    </location>
</feature>
<evidence type="ECO:0000256" key="9">
    <source>
        <dbReference type="ARBA" id="ARBA00022982"/>
    </source>
</evidence>
<proteinExistence type="inferred from homology"/>
<comment type="similarity">
    <text evidence="2">Belongs to the complex I subunit 6 family.</text>
</comment>
<name>A0A7H1KHS4_9CUCU</name>
<dbReference type="GO" id="GO:0031966">
    <property type="term" value="C:mitochondrial membrane"/>
    <property type="evidence" value="ECO:0007669"/>
    <property type="project" value="UniProtKB-SubCell"/>
</dbReference>
<keyword evidence="11" id="KW-0520">NAD</keyword>
<gene>
    <name evidence="17" type="primary">nad6</name>
</gene>
<evidence type="ECO:0000256" key="12">
    <source>
        <dbReference type="ARBA" id="ARBA00023128"/>
    </source>
</evidence>
<dbReference type="PANTHER" id="PTHR11435">
    <property type="entry name" value="NADH UBIQUINONE OXIDOREDUCTASE SUBUNIT ND6"/>
    <property type="match status" value="1"/>
</dbReference>
<comment type="subcellular location">
    <subcellularLocation>
        <location evidence="1">Mitochondrion membrane</location>
        <topology evidence="1">Multi-pass membrane protein</topology>
    </subcellularLocation>
</comment>
<keyword evidence="13 16" id="KW-0472">Membrane</keyword>
<dbReference type="EMBL" id="MT653601">
    <property type="protein sequence ID" value="QNT26840.1"/>
    <property type="molecule type" value="Genomic_DNA"/>
</dbReference>
<evidence type="ECO:0000256" key="5">
    <source>
        <dbReference type="ARBA" id="ARBA00022448"/>
    </source>
</evidence>
<keyword evidence="7 16" id="KW-0812">Transmembrane</keyword>
<evidence type="ECO:0000256" key="2">
    <source>
        <dbReference type="ARBA" id="ARBA00005698"/>
    </source>
</evidence>
<keyword evidence="9" id="KW-0249">Electron transport</keyword>
<feature type="transmembrane region" description="Helical" evidence="16">
    <location>
        <begin position="84"/>
        <end position="100"/>
    </location>
</feature>
<keyword evidence="5" id="KW-0813">Transport</keyword>
<evidence type="ECO:0000256" key="14">
    <source>
        <dbReference type="ARBA" id="ARBA00031019"/>
    </source>
</evidence>
<protein>
    <recommendedName>
        <fullName evidence="4">NADH-ubiquinone oxidoreductase chain 6</fullName>
        <ecNumber evidence="3">7.1.1.2</ecNumber>
    </recommendedName>
    <alternativeName>
        <fullName evidence="14">NADH dehydrogenase subunit 6</fullName>
    </alternativeName>
</protein>
<sequence length="166" mass="19153">MLTLIYFLSLTCSFSFMLMNHPLSLGSILLMQTILMALASGTFYQNFWFGYILFLVMIGGMLVMFIYMTSIASNEKFKMPKTSLYFYALSLILLAMIFVMDNFLSYQMNSTATAIMHDLNLNNLTLSKFYNYPNMQIMVTLMIYLLVSLIAVVKITDKPQKPLRQK</sequence>
<evidence type="ECO:0000256" key="16">
    <source>
        <dbReference type="SAM" id="Phobius"/>
    </source>
</evidence>
<evidence type="ECO:0000256" key="4">
    <source>
        <dbReference type="ARBA" id="ARBA00021095"/>
    </source>
</evidence>
<evidence type="ECO:0000256" key="10">
    <source>
        <dbReference type="ARBA" id="ARBA00022989"/>
    </source>
</evidence>
<accession>A0A7H1KHS4</accession>
<evidence type="ECO:0000256" key="15">
    <source>
        <dbReference type="ARBA" id="ARBA00049551"/>
    </source>
</evidence>
<evidence type="ECO:0000256" key="7">
    <source>
        <dbReference type="ARBA" id="ARBA00022692"/>
    </source>
</evidence>
<dbReference type="GO" id="GO:0008137">
    <property type="term" value="F:NADH dehydrogenase (ubiquinone) activity"/>
    <property type="evidence" value="ECO:0007669"/>
    <property type="project" value="UniProtKB-EC"/>
</dbReference>
<geneLocation type="mitochondrion" evidence="17"/>
<dbReference type="InterPro" id="IPR050269">
    <property type="entry name" value="ComplexI_Subunit6"/>
</dbReference>
<evidence type="ECO:0000256" key="3">
    <source>
        <dbReference type="ARBA" id="ARBA00012944"/>
    </source>
</evidence>
<reference evidence="17" key="1">
    <citation type="submission" date="2020-06" db="EMBL/GenBank/DDBJ databases">
        <title>Mitochondrial genomes of twelve species of hyperdiverse Trigonopterus weevils.</title>
        <authorList>
            <person name="Narakusumo R.P."/>
            <person name="Pons J."/>
            <person name="Riedel A."/>
        </authorList>
    </citation>
    <scope>NUCLEOTIDE SEQUENCE</scope>
</reference>
<evidence type="ECO:0000256" key="6">
    <source>
        <dbReference type="ARBA" id="ARBA00022660"/>
    </source>
</evidence>
<dbReference type="PANTHER" id="PTHR11435:SF1">
    <property type="entry name" value="NADH-UBIQUINONE OXIDOREDUCTASE CHAIN 6"/>
    <property type="match status" value="1"/>
</dbReference>